<organism evidence="1 2">
    <name type="scientific">Fannyhessea vaginae DSM 15829</name>
    <dbReference type="NCBI Taxonomy" id="525256"/>
    <lineage>
        <taxon>Bacteria</taxon>
        <taxon>Bacillati</taxon>
        <taxon>Actinomycetota</taxon>
        <taxon>Coriobacteriia</taxon>
        <taxon>Coriobacteriales</taxon>
        <taxon>Atopobiaceae</taxon>
        <taxon>Fannyhessea</taxon>
    </lineage>
</organism>
<accession>F1T6E3</accession>
<sequence>MHNPSFAFEMVLSDRLQAHLHYELSLSARVILHISLTIQS</sequence>
<dbReference type="Proteomes" id="UP000005947">
    <property type="component" value="Unassembled WGS sequence"/>
</dbReference>
<keyword evidence="2" id="KW-1185">Reference proteome</keyword>
<proteinExistence type="predicted"/>
<evidence type="ECO:0000313" key="1">
    <source>
        <dbReference type="EMBL" id="EGF23048.1"/>
    </source>
</evidence>
<protein>
    <submittedName>
        <fullName evidence="1">Uncharacterized protein</fullName>
    </submittedName>
</protein>
<comment type="caution">
    <text evidence="1">The sequence shown here is derived from an EMBL/GenBank/DDBJ whole genome shotgun (WGS) entry which is preliminary data.</text>
</comment>
<gene>
    <name evidence="1" type="ORF">HMPREF0091_11043</name>
</gene>
<evidence type="ECO:0000313" key="2">
    <source>
        <dbReference type="Proteomes" id="UP000005947"/>
    </source>
</evidence>
<reference evidence="1 2" key="1">
    <citation type="submission" date="2011-02" db="EMBL/GenBank/DDBJ databases">
        <authorList>
            <person name="Muzny D."/>
            <person name="Qin X."/>
            <person name="Buhay C."/>
            <person name="Dugan-Rocha S."/>
            <person name="Ding Y."/>
            <person name="Chen G."/>
            <person name="Hawes A."/>
            <person name="Holder M."/>
            <person name="Jhangiani S."/>
            <person name="Johnson A."/>
            <person name="Khan Z."/>
            <person name="Li Z."/>
            <person name="Liu W."/>
            <person name="Liu X."/>
            <person name="Perez L."/>
            <person name="Shen H."/>
            <person name="Wang Q."/>
            <person name="Watt J."/>
            <person name="Xi L."/>
            <person name="Xin Y."/>
            <person name="Zhou J."/>
            <person name="Deng J."/>
            <person name="Jiang H."/>
            <person name="Liu Y."/>
            <person name="Qu J."/>
            <person name="Song X.-Z."/>
            <person name="Zhang L."/>
            <person name="Villasana D."/>
            <person name="Johnson A."/>
            <person name="Liu J."/>
            <person name="Liyanage D."/>
            <person name="Lorensuhewa L."/>
            <person name="Robinson T."/>
            <person name="Song A."/>
            <person name="Song B.-B."/>
            <person name="Dinh H."/>
            <person name="Thornton R."/>
            <person name="Coyle M."/>
            <person name="Francisco L."/>
            <person name="Jackson L."/>
            <person name="Javaid M."/>
            <person name="Korchina V."/>
            <person name="Kovar C."/>
            <person name="Mata R."/>
            <person name="Mathew T."/>
            <person name="Ngo R."/>
            <person name="Nguyen L."/>
            <person name="Nguyen N."/>
            <person name="Okwuonu G."/>
            <person name="Ongeri F."/>
            <person name="Pham C."/>
            <person name="Simmons D."/>
            <person name="Wilczek-Boney K."/>
            <person name="Hale W."/>
            <person name="Jakkamsetti A."/>
            <person name="Pham P."/>
            <person name="Ruth R."/>
            <person name="San Lucas F."/>
            <person name="Warren J."/>
            <person name="Zhang J."/>
            <person name="Zhao Z."/>
            <person name="Zhou C."/>
            <person name="Zhu D."/>
            <person name="Lee S."/>
            <person name="Bess C."/>
            <person name="Blankenburg K."/>
            <person name="Forbes L."/>
            <person name="Fu Q."/>
            <person name="Gubbala S."/>
            <person name="Hirani K."/>
            <person name="Jayaseelan J.C."/>
            <person name="Lara F."/>
            <person name="Munidasa M."/>
            <person name="Palculict T."/>
            <person name="Patil S."/>
            <person name="Pu L.-L."/>
            <person name="Saada N."/>
            <person name="Tang L."/>
            <person name="Weissenberger G."/>
            <person name="Zhu Y."/>
            <person name="Hemphill L."/>
            <person name="Shang Y."/>
            <person name="Youmans B."/>
            <person name="Ayvaz T."/>
            <person name="Ross M."/>
            <person name="Santibanez J."/>
            <person name="Aqrawi P."/>
            <person name="Gross S."/>
            <person name="Joshi V."/>
            <person name="Fowler G."/>
            <person name="Nazareth L."/>
            <person name="Reid J."/>
            <person name="Worley K."/>
            <person name="Petrosino J."/>
            <person name="Highlander S."/>
            <person name="Gibbs R."/>
        </authorList>
    </citation>
    <scope>NUCLEOTIDE SEQUENCE [LARGE SCALE GENOMIC DNA]</scope>
    <source>
        <strain evidence="1 2">DSM 15829</strain>
    </source>
</reference>
<dbReference type="EMBL" id="ACGK02000002">
    <property type="protein sequence ID" value="EGF23048.1"/>
    <property type="molecule type" value="Genomic_DNA"/>
</dbReference>
<name>F1T6E3_9ACTN</name>
<dbReference type="AlphaFoldDB" id="F1T6E3"/>